<dbReference type="EMBL" id="FTOR01000006">
    <property type="protein sequence ID" value="SIT24018.1"/>
    <property type="molecule type" value="Genomic_DNA"/>
</dbReference>
<keyword evidence="2" id="KW-1185">Reference proteome</keyword>
<evidence type="ECO:0000313" key="2">
    <source>
        <dbReference type="Proteomes" id="UP000186917"/>
    </source>
</evidence>
<sequence>MDSRFSPLVTVAFAHSYFSDEKLKVFRVLPAKETEWLLAQHDLLLKTQENRFVICFNSLVYGTSRSREQVCDHDIVLRFYILNSDPYFLQYTEALDAYVPGKNLLQFSNTHGNEKLHPGEFADNDIVVTDETVQKDTAFFPVKPFAVMSLHLKQLTAALYTVQFATRQTYWRYILSTSFLQQLEKPAIVGKQSKAVFKGPEWITLPDNRKALCFVSGEKIAFHEIPNRDWQLVEQYDEVTGRFKVVKKILPAPDITHLSVIDTSVDTASLRSYSEIIL</sequence>
<protein>
    <submittedName>
        <fullName evidence="1">Uncharacterized protein</fullName>
    </submittedName>
</protein>
<dbReference type="RefSeq" id="WP_076380273.1">
    <property type="nucleotide sequence ID" value="NZ_AP017422.1"/>
</dbReference>
<name>A0A173MEW8_9BACT</name>
<dbReference type="KEGG" id="fln:FLA_1993"/>
<accession>A0A173MEW8</accession>
<reference evidence="2" key="1">
    <citation type="submission" date="2017-01" db="EMBL/GenBank/DDBJ databases">
        <authorList>
            <person name="Varghese N."/>
            <person name="Submissions S."/>
        </authorList>
    </citation>
    <scope>NUCLEOTIDE SEQUENCE [LARGE SCALE GENOMIC DNA]</scope>
    <source>
        <strain evidence="2">DSM 21054</strain>
    </source>
</reference>
<dbReference type="STRING" id="477680.SAMN05421788_10652"/>
<dbReference type="Proteomes" id="UP000186917">
    <property type="component" value="Unassembled WGS sequence"/>
</dbReference>
<evidence type="ECO:0000313" key="1">
    <source>
        <dbReference type="EMBL" id="SIT24018.1"/>
    </source>
</evidence>
<gene>
    <name evidence="1" type="ORF">SAMN05421788_10652</name>
</gene>
<dbReference type="AlphaFoldDB" id="A0A173MEW8"/>
<organism evidence="1 2">
    <name type="scientific">Filimonas lacunae</name>
    <dbReference type="NCBI Taxonomy" id="477680"/>
    <lineage>
        <taxon>Bacteria</taxon>
        <taxon>Pseudomonadati</taxon>
        <taxon>Bacteroidota</taxon>
        <taxon>Chitinophagia</taxon>
        <taxon>Chitinophagales</taxon>
        <taxon>Chitinophagaceae</taxon>
        <taxon>Filimonas</taxon>
    </lineage>
</organism>
<proteinExistence type="predicted"/>
<dbReference type="OrthoDB" id="654620at2"/>